<dbReference type="GO" id="GO:0005886">
    <property type="term" value="C:plasma membrane"/>
    <property type="evidence" value="ECO:0007669"/>
    <property type="project" value="UniProtKB-SubCell"/>
</dbReference>
<comment type="catalytic activity">
    <reaction evidence="17">
        <text>L-threonyl-[protein] + ATP = O-phospho-L-threonyl-[protein] + ADP + H(+)</text>
        <dbReference type="Rhea" id="RHEA:46608"/>
        <dbReference type="Rhea" id="RHEA-COMP:11060"/>
        <dbReference type="Rhea" id="RHEA-COMP:11605"/>
        <dbReference type="ChEBI" id="CHEBI:15378"/>
        <dbReference type="ChEBI" id="CHEBI:30013"/>
        <dbReference type="ChEBI" id="CHEBI:30616"/>
        <dbReference type="ChEBI" id="CHEBI:61977"/>
        <dbReference type="ChEBI" id="CHEBI:456216"/>
        <dbReference type="EC" id="2.7.11.1"/>
    </reaction>
</comment>
<dbReference type="FunFam" id="3.80.10.10:FF:000275">
    <property type="entry name" value="Leucine-rich repeat receptor-like protein kinase"/>
    <property type="match status" value="1"/>
</dbReference>
<evidence type="ECO:0000256" key="13">
    <source>
        <dbReference type="ARBA" id="ARBA00022840"/>
    </source>
</evidence>
<keyword evidence="9" id="KW-0732">Signal</keyword>
<accession>A0ABD1ZPZ9</accession>
<dbReference type="Pfam" id="PF23598">
    <property type="entry name" value="LRR_14"/>
    <property type="match status" value="1"/>
</dbReference>
<evidence type="ECO:0000256" key="7">
    <source>
        <dbReference type="ARBA" id="ARBA00022679"/>
    </source>
</evidence>
<dbReference type="Gene3D" id="3.80.10.10">
    <property type="entry name" value="Ribonuclease Inhibitor"/>
    <property type="match status" value="3"/>
</dbReference>
<keyword evidence="3" id="KW-1003">Cell membrane</keyword>
<dbReference type="InterPro" id="IPR013210">
    <property type="entry name" value="LRR_N_plant-typ"/>
</dbReference>
<comment type="caution">
    <text evidence="23">The sequence shown here is derived from an EMBL/GenBank/DDBJ whole genome shotgun (WGS) entry which is preliminary data.</text>
</comment>
<evidence type="ECO:0000256" key="19">
    <source>
        <dbReference type="PROSITE-ProRule" id="PRU10141"/>
    </source>
</evidence>
<feature type="domain" description="Protein kinase" evidence="22">
    <location>
        <begin position="707"/>
        <end position="995"/>
    </location>
</feature>
<dbReference type="GO" id="GO:0009791">
    <property type="term" value="P:post-embryonic development"/>
    <property type="evidence" value="ECO:0007669"/>
    <property type="project" value="UniProtKB-ARBA"/>
</dbReference>
<keyword evidence="10" id="KW-0677">Repeat</keyword>
<dbReference type="InterPro" id="IPR001611">
    <property type="entry name" value="Leu-rich_rpt"/>
</dbReference>
<evidence type="ECO:0000256" key="2">
    <source>
        <dbReference type="ARBA" id="ARBA00012513"/>
    </source>
</evidence>
<keyword evidence="8 21" id="KW-0812">Transmembrane</keyword>
<dbReference type="InterPro" id="IPR055414">
    <property type="entry name" value="LRR_R13L4/SHOC2-like"/>
</dbReference>
<dbReference type="EC" id="2.7.11.1" evidence="2"/>
<dbReference type="SMART" id="SM00369">
    <property type="entry name" value="LRR_TYP"/>
    <property type="match status" value="7"/>
</dbReference>
<dbReference type="FunFam" id="3.80.10.10:FF:000453">
    <property type="entry name" value="Leucine-rich receptor-like protein kinase family protein"/>
    <property type="match status" value="1"/>
</dbReference>
<dbReference type="PROSITE" id="PS51450">
    <property type="entry name" value="LRR"/>
    <property type="match status" value="1"/>
</dbReference>
<evidence type="ECO:0000256" key="10">
    <source>
        <dbReference type="ARBA" id="ARBA00022737"/>
    </source>
</evidence>
<evidence type="ECO:0000256" key="14">
    <source>
        <dbReference type="ARBA" id="ARBA00022989"/>
    </source>
</evidence>
<dbReference type="Proteomes" id="UP001605036">
    <property type="component" value="Unassembled WGS sequence"/>
</dbReference>
<feature type="compositionally biased region" description="Pro residues" evidence="20">
    <location>
        <begin position="1033"/>
        <end position="1048"/>
    </location>
</feature>
<evidence type="ECO:0000256" key="18">
    <source>
        <dbReference type="ARBA" id="ARBA00048679"/>
    </source>
</evidence>
<evidence type="ECO:0000313" key="23">
    <source>
        <dbReference type="EMBL" id="KAL2653520.1"/>
    </source>
</evidence>
<name>A0ABD1ZPZ9_9MARC</name>
<dbReference type="Pfam" id="PF13855">
    <property type="entry name" value="LRR_8"/>
    <property type="match status" value="2"/>
</dbReference>
<feature type="transmembrane region" description="Helical" evidence="21">
    <location>
        <begin position="12"/>
        <end position="31"/>
    </location>
</feature>
<keyword evidence="12" id="KW-0418">Kinase</keyword>
<evidence type="ECO:0000259" key="22">
    <source>
        <dbReference type="PROSITE" id="PS50011"/>
    </source>
</evidence>
<dbReference type="InterPro" id="IPR032675">
    <property type="entry name" value="LRR_dom_sf"/>
</dbReference>
<feature type="binding site" evidence="19">
    <location>
        <position position="746"/>
    </location>
    <ligand>
        <name>ATP</name>
        <dbReference type="ChEBI" id="CHEBI:30616"/>
    </ligand>
</feature>
<dbReference type="GO" id="GO:0004674">
    <property type="term" value="F:protein serine/threonine kinase activity"/>
    <property type="evidence" value="ECO:0007669"/>
    <property type="project" value="UniProtKB-KW"/>
</dbReference>
<dbReference type="Gene3D" id="1.10.510.10">
    <property type="entry name" value="Transferase(Phosphotransferase) domain 1"/>
    <property type="match status" value="1"/>
</dbReference>
<evidence type="ECO:0000256" key="21">
    <source>
        <dbReference type="SAM" id="Phobius"/>
    </source>
</evidence>
<dbReference type="Pfam" id="PF00560">
    <property type="entry name" value="LRR_1"/>
    <property type="match status" value="2"/>
</dbReference>
<dbReference type="InterPro" id="IPR000719">
    <property type="entry name" value="Prot_kinase_dom"/>
</dbReference>
<evidence type="ECO:0000256" key="6">
    <source>
        <dbReference type="ARBA" id="ARBA00022614"/>
    </source>
</evidence>
<dbReference type="InterPro" id="IPR011009">
    <property type="entry name" value="Kinase-like_dom_sf"/>
</dbReference>
<dbReference type="Gene3D" id="3.30.200.20">
    <property type="entry name" value="Phosphorylase Kinase, domain 1"/>
    <property type="match status" value="1"/>
</dbReference>
<dbReference type="GO" id="GO:0051707">
    <property type="term" value="P:response to other organism"/>
    <property type="evidence" value="ECO:0007669"/>
    <property type="project" value="UniProtKB-ARBA"/>
</dbReference>
<proteinExistence type="predicted"/>
<dbReference type="AlphaFoldDB" id="A0ABD1ZPZ9"/>
<keyword evidence="6" id="KW-0433">Leucine-rich repeat</keyword>
<keyword evidence="14 21" id="KW-1133">Transmembrane helix</keyword>
<dbReference type="PROSITE" id="PS00109">
    <property type="entry name" value="PROTEIN_KINASE_TYR"/>
    <property type="match status" value="1"/>
</dbReference>
<dbReference type="PROSITE" id="PS00107">
    <property type="entry name" value="PROTEIN_KINASE_ATP"/>
    <property type="match status" value="1"/>
</dbReference>
<dbReference type="GO" id="GO:0006952">
    <property type="term" value="P:defense response"/>
    <property type="evidence" value="ECO:0007669"/>
    <property type="project" value="UniProtKB-ARBA"/>
</dbReference>
<keyword evidence="7" id="KW-0808">Transferase</keyword>
<dbReference type="EMBL" id="JBHFFA010000001">
    <property type="protein sequence ID" value="KAL2653520.1"/>
    <property type="molecule type" value="Genomic_DNA"/>
</dbReference>
<comment type="subcellular location">
    <subcellularLocation>
        <location evidence="1">Cell membrane</location>
        <topology evidence="1">Single-pass membrane protein</topology>
    </subcellularLocation>
</comment>
<dbReference type="PROSITE" id="PS50011">
    <property type="entry name" value="PROTEIN_KINASE_DOM"/>
    <property type="match status" value="1"/>
</dbReference>
<dbReference type="GO" id="GO:0005524">
    <property type="term" value="F:ATP binding"/>
    <property type="evidence" value="ECO:0007669"/>
    <property type="project" value="UniProtKB-UniRule"/>
</dbReference>
<evidence type="ECO:0000256" key="9">
    <source>
        <dbReference type="ARBA" id="ARBA00022729"/>
    </source>
</evidence>
<gene>
    <name evidence="23" type="ORF">R1flu_021648</name>
</gene>
<dbReference type="FunFam" id="1.10.510.10:FF:000417">
    <property type="entry name" value="Leucine-rich repeat receptor-like protein kinase"/>
    <property type="match status" value="1"/>
</dbReference>
<evidence type="ECO:0000256" key="4">
    <source>
        <dbReference type="ARBA" id="ARBA00022527"/>
    </source>
</evidence>
<reference evidence="23 24" key="1">
    <citation type="submission" date="2024-09" db="EMBL/GenBank/DDBJ databases">
        <title>Chromosome-scale assembly of Riccia fluitans.</title>
        <authorList>
            <person name="Paukszto L."/>
            <person name="Sawicki J."/>
            <person name="Karawczyk K."/>
            <person name="Piernik-Szablinska J."/>
            <person name="Szczecinska M."/>
            <person name="Mazdziarz M."/>
        </authorList>
    </citation>
    <scope>NUCLEOTIDE SEQUENCE [LARGE SCALE GENOMIC DNA]</scope>
    <source>
        <strain evidence="23">Rf_01</strain>
        <tissue evidence="23">Aerial parts of the thallus</tissue>
    </source>
</reference>
<evidence type="ECO:0000256" key="12">
    <source>
        <dbReference type="ARBA" id="ARBA00022777"/>
    </source>
</evidence>
<dbReference type="FunFam" id="3.80.10.10:FF:000233">
    <property type="entry name" value="Leucine-rich repeat receptor-like protein kinase TDR"/>
    <property type="match status" value="1"/>
</dbReference>
<dbReference type="InterPro" id="IPR003591">
    <property type="entry name" value="Leu-rich_rpt_typical-subtyp"/>
</dbReference>
<dbReference type="Pfam" id="PF07714">
    <property type="entry name" value="PK_Tyr_Ser-Thr"/>
    <property type="match status" value="1"/>
</dbReference>
<dbReference type="InterPro" id="IPR017441">
    <property type="entry name" value="Protein_kinase_ATP_BS"/>
</dbReference>
<comment type="catalytic activity">
    <reaction evidence="18">
        <text>L-seryl-[protein] + ATP = O-phospho-L-seryl-[protein] + ADP + H(+)</text>
        <dbReference type="Rhea" id="RHEA:17989"/>
        <dbReference type="Rhea" id="RHEA-COMP:9863"/>
        <dbReference type="Rhea" id="RHEA-COMP:11604"/>
        <dbReference type="ChEBI" id="CHEBI:15378"/>
        <dbReference type="ChEBI" id="CHEBI:29999"/>
        <dbReference type="ChEBI" id="CHEBI:30616"/>
        <dbReference type="ChEBI" id="CHEBI:83421"/>
        <dbReference type="ChEBI" id="CHEBI:456216"/>
        <dbReference type="EC" id="2.7.11.1"/>
    </reaction>
</comment>
<evidence type="ECO:0000256" key="11">
    <source>
        <dbReference type="ARBA" id="ARBA00022741"/>
    </source>
</evidence>
<keyword evidence="11 19" id="KW-0547">Nucleotide-binding</keyword>
<keyword evidence="16" id="KW-0325">Glycoprotein</keyword>
<evidence type="ECO:0000313" key="24">
    <source>
        <dbReference type="Proteomes" id="UP001605036"/>
    </source>
</evidence>
<dbReference type="PANTHER" id="PTHR48053">
    <property type="entry name" value="LEUCINE RICH REPEAT FAMILY PROTEIN, EXPRESSED"/>
    <property type="match status" value="1"/>
</dbReference>
<evidence type="ECO:0000256" key="17">
    <source>
        <dbReference type="ARBA" id="ARBA00047899"/>
    </source>
</evidence>
<keyword evidence="24" id="KW-1185">Reference proteome</keyword>
<organism evidence="23 24">
    <name type="scientific">Riccia fluitans</name>
    <dbReference type="NCBI Taxonomy" id="41844"/>
    <lineage>
        <taxon>Eukaryota</taxon>
        <taxon>Viridiplantae</taxon>
        <taxon>Streptophyta</taxon>
        <taxon>Embryophyta</taxon>
        <taxon>Marchantiophyta</taxon>
        <taxon>Marchantiopsida</taxon>
        <taxon>Marchantiidae</taxon>
        <taxon>Marchantiales</taxon>
        <taxon>Ricciaceae</taxon>
        <taxon>Riccia</taxon>
    </lineage>
</organism>
<dbReference type="Pfam" id="PF08263">
    <property type="entry name" value="LRRNT_2"/>
    <property type="match status" value="1"/>
</dbReference>
<keyword evidence="4" id="KW-0723">Serine/threonine-protein kinase</keyword>
<keyword evidence="15 21" id="KW-0472">Membrane</keyword>
<evidence type="ECO:0000256" key="5">
    <source>
        <dbReference type="ARBA" id="ARBA00022553"/>
    </source>
</evidence>
<dbReference type="SUPFAM" id="SSF52058">
    <property type="entry name" value="L domain-like"/>
    <property type="match status" value="3"/>
</dbReference>
<keyword evidence="5" id="KW-0597">Phosphoprotein</keyword>
<sequence>MSGLQKFRYGRIHLWLGVCLLVNVTFVVSLSRDGTAVLELKKAVSDDPFGILSNWNEADALPCEWTGITCNGMDEVIGINLDSGNLTGSVPESIGEIKALVNISLTSNFFFGPIPSSIFNLTSLRYLDLHKNDFSGNIPSGFSRMSSLEYLDLNDNWLAGSIPDDFGSESPLWFISFSGNNFSSQSFPSSVTRLTRLQYLDLSYCSLVGEIPSSLGDLKELQELYLQGNELTNLPASFEGLSSLWMIDLSQNKITGSIPPELGNMKSIQVFRLFKNQLSGGIPKELGKTASTLVNLDLAVNNLTGPIPSELANLTGLLLLHLQTNSLNGTLPEGFFAGMTVLEDVFLYENSFTGPLPQDLGVIQPLIVFDVAFNSFSGPIPPDFCRREQLQRLVLMDNHFDGEIPETLGECPTLFRVRLSNNQLTGAIPRSFGLSQVLEFLDLVNNNLTGRIPEEVGTSSKLGSLLVSGNQLTGGIPIALANLMTLEAANNLLMGSFESDLCSNTMDRLDLSYNSLSGHLPLNLDLCKNLSFLYLQGNQLSGVIPPAIAFMEGLQEINLSHNQLTGSVPVELSGSKTLQRLDVSYNFLDGPVSVTGFVATLNPTDFEGNRNLCGIGDVGTVKRILPPCASPAETKPKHHGKLITGAPLILLIVAGIFTPLLCWLAICICIRSKFYKEYCSRKEADDWTMIMFQKVPDLCVEDVLHALDEDKVVGCGGSGKVYKGELRAGRSFRGKTRAVKQPFVVKKLKTPVERGSGFFDHGFRSEVETLGNIRHFNVVKLLACCSNSETKLLVYEYMPNGSLADQLHGPKGSKLCWDTRYKIALGAAQGLMYLHHDCVPPILHRDVSSGNILLDTDYSARLADFGLAKLVEDTKTLNTVSILMGSHGYIAPECAFAAKANEKTDVYSFGVVLLELVTGRRAVEGNTADGEHITMWVQWKTREKDGVTGALDPRLGEISASAQEELIMLLRIGLFCTAINPDKRPRMREVVRMLIDVRNSSEIPMRALDSKSKKNCKTSAAGELLPCIDVPKPQLPDSPKSPPPLITL</sequence>
<evidence type="ECO:0000256" key="15">
    <source>
        <dbReference type="ARBA" id="ARBA00023136"/>
    </source>
</evidence>
<evidence type="ECO:0000256" key="16">
    <source>
        <dbReference type="ARBA" id="ARBA00023180"/>
    </source>
</evidence>
<evidence type="ECO:0000256" key="20">
    <source>
        <dbReference type="SAM" id="MobiDB-lite"/>
    </source>
</evidence>
<dbReference type="InterPro" id="IPR051716">
    <property type="entry name" value="Plant_RL_S/T_kinase"/>
</dbReference>
<evidence type="ECO:0000256" key="1">
    <source>
        <dbReference type="ARBA" id="ARBA00004162"/>
    </source>
</evidence>
<dbReference type="InterPro" id="IPR001245">
    <property type="entry name" value="Ser-Thr/Tyr_kinase_cat_dom"/>
</dbReference>
<protein>
    <recommendedName>
        <fullName evidence="2">non-specific serine/threonine protein kinase</fullName>
        <ecNumber evidence="2">2.7.11.1</ecNumber>
    </recommendedName>
</protein>
<feature type="region of interest" description="Disordered" evidence="20">
    <location>
        <begin position="1028"/>
        <end position="1048"/>
    </location>
</feature>
<dbReference type="SUPFAM" id="SSF56112">
    <property type="entry name" value="Protein kinase-like (PK-like)"/>
    <property type="match status" value="1"/>
</dbReference>
<dbReference type="InterPro" id="IPR008266">
    <property type="entry name" value="Tyr_kinase_AS"/>
</dbReference>
<keyword evidence="13 19" id="KW-0067">ATP-binding</keyword>
<evidence type="ECO:0000256" key="8">
    <source>
        <dbReference type="ARBA" id="ARBA00022692"/>
    </source>
</evidence>
<evidence type="ECO:0000256" key="3">
    <source>
        <dbReference type="ARBA" id="ARBA00022475"/>
    </source>
</evidence>
<dbReference type="PANTHER" id="PTHR48053:SF71">
    <property type="entry name" value="LEUCINE RICH REPEAT FAMILY PROTEIN, EXPRESSED"/>
    <property type="match status" value="1"/>
</dbReference>
<feature type="transmembrane region" description="Helical" evidence="21">
    <location>
        <begin position="648"/>
        <end position="670"/>
    </location>
</feature>